<gene>
    <name evidence="2" type="ORF">AArc1_2024</name>
    <name evidence="3" type="ORF">AArcMg_1617</name>
</gene>
<dbReference type="Gene3D" id="2.130.10.10">
    <property type="entry name" value="YVTN repeat-like/Quinoprotein amine dehydrogenase"/>
    <property type="match status" value="1"/>
</dbReference>
<reference evidence="5" key="1">
    <citation type="submission" date="2017-10" db="EMBL/GenBank/DDBJ databases">
        <title>Phenotypic and genomic properties of facultatively anaerobic sulfur-reducing natronoarchaea from hypersaline soda lakes.</title>
        <authorList>
            <person name="Sorokin D.Y."/>
            <person name="Kublanov I.V."/>
            <person name="Roman P."/>
            <person name="Sinninghe Damste J.S."/>
            <person name="Golyshin P.N."/>
            <person name="Rojo D."/>
            <person name="Ciordia S."/>
            <person name="Mena Md.C."/>
            <person name="Ferrer M."/>
            <person name="Messina E."/>
            <person name="Smedile F."/>
            <person name="La Spada G."/>
            <person name="La Cono V."/>
            <person name="Yakimov M.M."/>
        </authorList>
    </citation>
    <scope>NUCLEOTIDE SEQUENCE [LARGE SCALE GENOMIC DNA]</scope>
    <source>
        <strain evidence="5">AArc1</strain>
    </source>
</reference>
<reference evidence="4" key="2">
    <citation type="submission" date="2018-02" db="EMBL/GenBank/DDBJ databases">
        <title>Phenotypic and genomic properties of facultatively anaerobic sulfur-reducing natronoarchaea from hypersaline soda lakes.</title>
        <authorList>
            <person name="Sorokin D.Y."/>
            <person name="Kublanov I.V."/>
            <person name="Roman P."/>
            <person name="Sinninghe Damste J.S."/>
            <person name="Golyshin P.N."/>
            <person name="Rojo D."/>
            <person name="Ciordia S."/>
            <person name="Mena M.D.C."/>
            <person name="Ferrer M."/>
            <person name="Messina E."/>
            <person name="Smedile F."/>
            <person name="La Spada G."/>
            <person name="La Cono V."/>
            <person name="Yakimov M.M."/>
        </authorList>
    </citation>
    <scope>NUCLEOTIDE SEQUENCE [LARGE SCALE GENOMIC DNA]</scope>
    <source>
        <strain evidence="4">AArc-Mg</strain>
    </source>
</reference>
<dbReference type="KEGG" id="nan:AArc1_2024"/>
<evidence type="ECO:0000313" key="5">
    <source>
        <dbReference type="Proteomes" id="UP000258707"/>
    </source>
</evidence>
<reference evidence="3" key="3">
    <citation type="journal article" date="2019" name="Int. J. Syst. Evol. Microbiol.">
        <title>Natronolimnobius sulfurireducens sp. nov. and Halalkaliarchaeum desulfuricum gen. nov., sp. nov., the first sulfur-respiring alkaliphilic haloarchaea from hypersaline alkaline lakes.</title>
        <authorList>
            <person name="Sorokin D.Y."/>
            <person name="Yakimov M."/>
            <person name="Messina E."/>
            <person name="Merkel A.Y."/>
            <person name="Bale N.J."/>
            <person name="Sinninghe Damste J.S."/>
        </authorList>
    </citation>
    <scope>NUCLEOTIDE SEQUENCE</scope>
    <source>
        <strain evidence="3">AArc-Mg</strain>
        <strain evidence="2">AArc1</strain>
    </source>
</reference>
<evidence type="ECO:0000313" key="4">
    <source>
        <dbReference type="Proteomes" id="UP000258613"/>
    </source>
</evidence>
<name>A0A346PQ34_9EURY</name>
<dbReference type="EMBL" id="CP027033">
    <property type="protein sequence ID" value="AXR81629.1"/>
    <property type="molecule type" value="Genomic_DNA"/>
</dbReference>
<evidence type="ECO:0000259" key="1">
    <source>
        <dbReference type="Pfam" id="PF13360"/>
    </source>
</evidence>
<sequence>MNESPSIDAGSDAVLSAEAELALGDLGPAASRHNWRRSAVAVGDETVFAGLADGRVIAARLAEGKPEQRWSVDGDGERYVVSMDVSGDRLVIGERGSEGRICVRDAETGALLWEYVTAEDVGSPTNETFFAQPFVVDVRVAGDQIVAAARRYERDGDVQEWSSVVYGFDLEGDLEWAFDVQASPIAFDVDDEQVAVAYNRCPDTHDHECGLVVLDLETGDEVANWDPGTPGERRVGDVALTDDGIVVASHGDKHGYLLENNCGERWRVDLASERDFEGETLYAYPNHVAVVDGTAVFVTGNTFAEKTRDPDGRHPNEHTAFGVDLESGEAVWSHDVRGFARCVSAAGDLVAVPSAQNFRERDAETHAVHLFEAGSGLLETHPIKGISSAGDLADDRLAVIEEPVEYHDEGITRGEYRLHTWRLEAADRDSSGNDSLE</sequence>
<accession>A0A346PQ34</accession>
<dbReference type="InterPro" id="IPR011047">
    <property type="entry name" value="Quinoprotein_ADH-like_sf"/>
</dbReference>
<evidence type="ECO:0000313" key="2">
    <source>
        <dbReference type="EMBL" id="AXR78342.1"/>
    </source>
</evidence>
<dbReference type="PANTHER" id="PTHR34512">
    <property type="entry name" value="CELL SURFACE PROTEIN"/>
    <property type="match status" value="1"/>
</dbReference>
<dbReference type="Pfam" id="PF13360">
    <property type="entry name" value="PQQ_2"/>
    <property type="match status" value="1"/>
</dbReference>
<dbReference type="Proteomes" id="UP000258707">
    <property type="component" value="Chromosome"/>
</dbReference>
<protein>
    <submittedName>
        <fullName evidence="3">Tup1 like transcriptional repressor</fullName>
    </submittedName>
    <submittedName>
        <fullName evidence="2">WD40/PQQ-like beta propeller repeat containing protein</fullName>
    </submittedName>
</protein>
<feature type="domain" description="Pyrrolo-quinoline quinone repeat" evidence="1">
    <location>
        <begin position="84"/>
        <end position="223"/>
    </location>
</feature>
<keyword evidence="4" id="KW-1185">Reference proteome</keyword>
<dbReference type="AlphaFoldDB" id="A0A346PQ34"/>
<dbReference type="EMBL" id="CP024047">
    <property type="protein sequence ID" value="AXR78342.1"/>
    <property type="molecule type" value="Genomic_DNA"/>
</dbReference>
<accession>A0A346PFP7</accession>
<dbReference type="SUPFAM" id="SSF50998">
    <property type="entry name" value="Quinoprotein alcohol dehydrogenase-like"/>
    <property type="match status" value="1"/>
</dbReference>
<dbReference type="InterPro" id="IPR015943">
    <property type="entry name" value="WD40/YVTN_repeat-like_dom_sf"/>
</dbReference>
<dbReference type="PANTHER" id="PTHR34512:SF30">
    <property type="entry name" value="OUTER MEMBRANE PROTEIN ASSEMBLY FACTOR BAMB"/>
    <property type="match status" value="1"/>
</dbReference>
<dbReference type="InterPro" id="IPR002372">
    <property type="entry name" value="PQQ_rpt_dom"/>
</dbReference>
<proteinExistence type="predicted"/>
<dbReference type="Gene3D" id="2.140.10.10">
    <property type="entry name" value="Quinoprotein alcohol dehydrogenase-like superfamily"/>
    <property type="match status" value="1"/>
</dbReference>
<evidence type="ECO:0000313" key="3">
    <source>
        <dbReference type="EMBL" id="AXR81629.1"/>
    </source>
</evidence>
<dbReference type="KEGG" id="nag:AArcMg_1617"/>
<organism evidence="3 4">
    <name type="scientific">Natrarchaeobaculum sulfurireducens</name>
    <dbReference type="NCBI Taxonomy" id="2044521"/>
    <lineage>
        <taxon>Archaea</taxon>
        <taxon>Methanobacteriati</taxon>
        <taxon>Methanobacteriota</taxon>
        <taxon>Stenosarchaea group</taxon>
        <taxon>Halobacteria</taxon>
        <taxon>Halobacteriales</taxon>
        <taxon>Natrialbaceae</taxon>
        <taxon>Natrarchaeobaculum</taxon>
    </lineage>
</organism>
<dbReference type="Proteomes" id="UP000258613">
    <property type="component" value="Chromosome"/>
</dbReference>